<dbReference type="InterPro" id="IPR001148">
    <property type="entry name" value="CA_dom"/>
</dbReference>
<protein>
    <submittedName>
        <fullName evidence="2">Alpha-carbonic anhydrase domain-containing protein</fullName>
    </submittedName>
</protein>
<dbReference type="Pfam" id="PF00194">
    <property type="entry name" value="Carb_anhydrase"/>
    <property type="match status" value="1"/>
</dbReference>
<dbReference type="EMBL" id="ACPB03032401">
    <property type="status" value="NOT_ANNOTATED_CDS"/>
    <property type="molecule type" value="Genomic_DNA"/>
</dbReference>
<dbReference type="VEuPathDB" id="VectorBase:RPRC010531"/>
<evidence type="ECO:0000313" key="3">
    <source>
        <dbReference type="Proteomes" id="UP000015103"/>
    </source>
</evidence>
<evidence type="ECO:0000256" key="1">
    <source>
        <dbReference type="ARBA" id="ARBA00010718"/>
    </source>
</evidence>
<dbReference type="HOGENOM" id="CLU_2087799_0_0_1"/>
<dbReference type="AlphaFoldDB" id="T1I2L2"/>
<organism evidence="2 3">
    <name type="scientific">Rhodnius prolixus</name>
    <name type="common">Triatomid bug</name>
    <dbReference type="NCBI Taxonomy" id="13249"/>
    <lineage>
        <taxon>Eukaryota</taxon>
        <taxon>Metazoa</taxon>
        <taxon>Ecdysozoa</taxon>
        <taxon>Arthropoda</taxon>
        <taxon>Hexapoda</taxon>
        <taxon>Insecta</taxon>
        <taxon>Pterygota</taxon>
        <taxon>Neoptera</taxon>
        <taxon>Paraneoptera</taxon>
        <taxon>Hemiptera</taxon>
        <taxon>Heteroptera</taxon>
        <taxon>Panheteroptera</taxon>
        <taxon>Cimicomorpha</taxon>
        <taxon>Reduviidae</taxon>
        <taxon>Triatominae</taxon>
        <taxon>Rhodnius</taxon>
    </lineage>
</organism>
<dbReference type="SUPFAM" id="SSF51069">
    <property type="entry name" value="Carbonic anhydrase"/>
    <property type="match status" value="1"/>
</dbReference>
<dbReference type="GO" id="GO:0008270">
    <property type="term" value="F:zinc ion binding"/>
    <property type="evidence" value="ECO:0007669"/>
    <property type="project" value="InterPro"/>
</dbReference>
<dbReference type="InterPro" id="IPR023561">
    <property type="entry name" value="Carbonic_anhydrase_a-class"/>
</dbReference>
<keyword evidence="3" id="KW-1185">Reference proteome</keyword>
<sequence>MYKIAPKYDLLDKARDVVKVNSTVEERGKFISQFVNLLNLKDGFYTYSGSLTTPPFDTNVIWLVLPQPLLVKNAQVNLLCKLNSEEGGLIEENFREIQKLYDRVVCRRKSLINVEFC</sequence>
<accession>T1I2L2</accession>
<name>T1I2L2_RHOPR</name>
<dbReference type="Gene3D" id="3.10.200.10">
    <property type="entry name" value="Alpha carbonic anhydrase"/>
    <property type="match status" value="1"/>
</dbReference>
<comment type="similarity">
    <text evidence="1">Belongs to the alpha-carbonic anhydrase family.</text>
</comment>
<reference evidence="2" key="1">
    <citation type="submission" date="2015-05" db="UniProtKB">
        <authorList>
            <consortium name="EnsemblMetazoa"/>
        </authorList>
    </citation>
    <scope>IDENTIFICATION</scope>
</reference>
<dbReference type="STRING" id="13249.T1I2L2"/>
<proteinExistence type="inferred from homology"/>
<dbReference type="GO" id="GO:0004089">
    <property type="term" value="F:carbonate dehydratase activity"/>
    <property type="evidence" value="ECO:0007669"/>
    <property type="project" value="InterPro"/>
</dbReference>
<dbReference type="EnsemblMetazoa" id="RPRC010531-RA">
    <property type="protein sequence ID" value="RPRC010531-PA"/>
    <property type="gene ID" value="RPRC010531"/>
</dbReference>
<dbReference type="PROSITE" id="PS51144">
    <property type="entry name" value="ALPHA_CA_2"/>
    <property type="match status" value="1"/>
</dbReference>
<dbReference type="InterPro" id="IPR036398">
    <property type="entry name" value="CA_dom_sf"/>
</dbReference>
<dbReference type="InParanoid" id="T1I2L2"/>
<evidence type="ECO:0000313" key="2">
    <source>
        <dbReference type="EnsemblMetazoa" id="RPRC010531-PA"/>
    </source>
</evidence>
<dbReference type="PANTHER" id="PTHR18952:SF124">
    <property type="entry name" value="CARBONIC ANHYDRASE 7"/>
    <property type="match status" value="1"/>
</dbReference>
<dbReference type="PANTHER" id="PTHR18952">
    <property type="entry name" value="CARBONIC ANHYDRASE"/>
    <property type="match status" value="1"/>
</dbReference>
<dbReference type="Proteomes" id="UP000015103">
    <property type="component" value="Unassembled WGS sequence"/>
</dbReference>
<dbReference type="GO" id="GO:0005737">
    <property type="term" value="C:cytoplasm"/>
    <property type="evidence" value="ECO:0007669"/>
    <property type="project" value="TreeGrafter"/>
</dbReference>